<dbReference type="EMBL" id="FNBW01000001">
    <property type="protein sequence ID" value="SDF06857.1"/>
    <property type="molecule type" value="Genomic_DNA"/>
</dbReference>
<comment type="caution">
    <text evidence="2">The sequence shown here is derived from an EMBL/GenBank/DDBJ whole genome shotgun (WGS) entry which is preliminary data.</text>
</comment>
<evidence type="ECO:0000259" key="1">
    <source>
        <dbReference type="PROSITE" id="PS51186"/>
    </source>
</evidence>
<proteinExistence type="predicted"/>
<dbReference type="InterPro" id="IPR000182">
    <property type="entry name" value="GNAT_dom"/>
</dbReference>
<dbReference type="PANTHER" id="PTHR43792:SF1">
    <property type="entry name" value="N-ACETYLTRANSFERASE DOMAIN-CONTAINING PROTEIN"/>
    <property type="match status" value="1"/>
</dbReference>
<dbReference type="RefSeq" id="WP_038013413.1">
    <property type="nucleotide sequence ID" value="NZ_FNBW01000001.1"/>
</dbReference>
<dbReference type="OrthoDB" id="6293260at2"/>
<keyword evidence="3" id="KW-1185">Reference proteome</keyword>
<dbReference type="Gene3D" id="3.40.630.30">
    <property type="match status" value="1"/>
</dbReference>
<protein>
    <submittedName>
        <fullName evidence="2">Protein N-acetyltransferase, RimJ/RimL family</fullName>
    </submittedName>
</protein>
<dbReference type="GO" id="GO:0016747">
    <property type="term" value="F:acyltransferase activity, transferring groups other than amino-acyl groups"/>
    <property type="evidence" value="ECO:0007669"/>
    <property type="project" value="InterPro"/>
</dbReference>
<sequence length="192" mass="21203">MSHAGLPIETERLILRPWRESDFAPFAALNADPAVMEFFPDTLGRADSDALALRVKERIETEGLGFFAVEVKGGPDFIGMVGPSVPHYGAELPCGPCTEVGWRLSRAAWGKGYASEAASASLDFAFGTLGRDEVVSFTAVQNERSQAVMRRIGMTRDENGDFDHPLLPEGHRLLRHVLYRISRTAWADLRSR</sequence>
<feature type="domain" description="N-acetyltransferase" evidence="1">
    <location>
        <begin position="13"/>
        <end position="184"/>
    </location>
</feature>
<gene>
    <name evidence="2" type="ORF">SAMN05660686_00121</name>
</gene>
<dbReference type="PANTHER" id="PTHR43792">
    <property type="entry name" value="GNAT FAMILY, PUTATIVE (AFU_ORTHOLOGUE AFUA_3G00765)-RELATED-RELATED"/>
    <property type="match status" value="1"/>
</dbReference>
<dbReference type="InterPro" id="IPR051531">
    <property type="entry name" value="N-acetyltransferase"/>
</dbReference>
<organism evidence="2 3">
    <name type="scientific">Thalassobaculum litoreum DSM 18839</name>
    <dbReference type="NCBI Taxonomy" id="1123362"/>
    <lineage>
        <taxon>Bacteria</taxon>
        <taxon>Pseudomonadati</taxon>
        <taxon>Pseudomonadota</taxon>
        <taxon>Alphaproteobacteria</taxon>
        <taxon>Rhodospirillales</taxon>
        <taxon>Thalassobaculaceae</taxon>
        <taxon>Thalassobaculum</taxon>
    </lineage>
</organism>
<dbReference type="InterPro" id="IPR016181">
    <property type="entry name" value="Acyl_CoA_acyltransferase"/>
</dbReference>
<accession>A0A8G2BFE6</accession>
<dbReference type="Proteomes" id="UP000198615">
    <property type="component" value="Unassembled WGS sequence"/>
</dbReference>
<keyword evidence="2" id="KW-0808">Transferase</keyword>
<dbReference type="AlphaFoldDB" id="A0A8G2BFE6"/>
<dbReference type="PROSITE" id="PS51186">
    <property type="entry name" value="GNAT"/>
    <property type="match status" value="1"/>
</dbReference>
<evidence type="ECO:0000313" key="3">
    <source>
        <dbReference type="Proteomes" id="UP000198615"/>
    </source>
</evidence>
<reference evidence="2 3" key="1">
    <citation type="submission" date="2016-10" db="EMBL/GenBank/DDBJ databases">
        <authorList>
            <person name="Varghese N."/>
            <person name="Submissions S."/>
        </authorList>
    </citation>
    <scope>NUCLEOTIDE SEQUENCE [LARGE SCALE GENOMIC DNA]</scope>
    <source>
        <strain evidence="2 3">DSM 18839</strain>
    </source>
</reference>
<evidence type="ECO:0000313" key="2">
    <source>
        <dbReference type="EMBL" id="SDF06857.1"/>
    </source>
</evidence>
<dbReference type="Pfam" id="PF13302">
    <property type="entry name" value="Acetyltransf_3"/>
    <property type="match status" value="1"/>
</dbReference>
<name>A0A8G2BFE6_9PROT</name>
<dbReference type="SUPFAM" id="SSF55729">
    <property type="entry name" value="Acyl-CoA N-acyltransferases (Nat)"/>
    <property type="match status" value="1"/>
</dbReference>